<feature type="transmembrane region" description="Helical" evidence="1">
    <location>
        <begin position="269"/>
        <end position="293"/>
    </location>
</feature>
<feature type="transmembrane region" description="Helical" evidence="1">
    <location>
        <begin position="246"/>
        <end position="262"/>
    </location>
</feature>
<keyword evidence="1" id="KW-0472">Membrane</keyword>
<feature type="transmembrane region" description="Helical" evidence="1">
    <location>
        <begin position="7"/>
        <end position="25"/>
    </location>
</feature>
<dbReference type="EMBL" id="MHCC01000023">
    <property type="protein sequence ID" value="OGY12852.1"/>
    <property type="molecule type" value="Genomic_DNA"/>
</dbReference>
<proteinExistence type="predicted"/>
<gene>
    <name evidence="2" type="ORF">A3A77_03085</name>
</gene>
<evidence type="ECO:0008006" key="4">
    <source>
        <dbReference type="Google" id="ProtNLM"/>
    </source>
</evidence>
<evidence type="ECO:0000313" key="3">
    <source>
        <dbReference type="Proteomes" id="UP000178659"/>
    </source>
</evidence>
<evidence type="ECO:0000256" key="1">
    <source>
        <dbReference type="SAM" id="Phobius"/>
    </source>
</evidence>
<reference evidence="2 3" key="1">
    <citation type="journal article" date="2016" name="Nat. Commun.">
        <title>Thousands of microbial genomes shed light on interconnected biogeochemical processes in an aquifer system.</title>
        <authorList>
            <person name="Anantharaman K."/>
            <person name="Brown C.T."/>
            <person name="Hug L.A."/>
            <person name="Sharon I."/>
            <person name="Castelle C.J."/>
            <person name="Probst A.J."/>
            <person name="Thomas B.C."/>
            <person name="Singh A."/>
            <person name="Wilkins M.J."/>
            <person name="Karaoz U."/>
            <person name="Brodie E.L."/>
            <person name="Williams K.H."/>
            <person name="Hubbard S.S."/>
            <person name="Banfield J.F."/>
        </authorList>
    </citation>
    <scope>NUCLEOTIDE SEQUENCE [LARGE SCALE GENOMIC DNA]</scope>
</reference>
<keyword evidence="1" id="KW-1133">Transmembrane helix</keyword>
<feature type="transmembrane region" description="Helical" evidence="1">
    <location>
        <begin position="155"/>
        <end position="184"/>
    </location>
</feature>
<organism evidence="2 3">
    <name type="scientific">Candidatus Blackburnbacteria bacterium RIFCSPLOWO2_01_FULL_40_20</name>
    <dbReference type="NCBI Taxonomy" id="1797519"/>
    <lineage>
        <taxon>Bacteria</taxon>
        <taxon>Candidatus Blackburniibacteriota</taxon>
    </lineage>
</organism>
<feature type="transmembrane region" description="Helical" evidence="1">
    <location>
        <begin position="196"/>
        <end position="216"/>
    </location>
</feature>
<feature type="transmembrane region" description="Helical" evidence="1">
    <location>
        <begin position="77"/>
        <end position="98"/>
    </location>
</feature>
<feature type="transmembrane region" description="Helical" evidence="1">
    <location>
        <begin position="313"/>
        <end position="333"/>
    </location>
</feature>
<accession>A0A1G1VC93</accession>
<sequence length="471" mass="54046">MQISSKAFGYLSLAFVFLLFFLPPIDTDLGWHLRYGEYFLSTGTFLKQNTLTYFLPDYIWMDSRSLYQVLLAVTYKYSGLLGLSVIYGSLGVSIYWIFSKINSQIPKINILVFTITILASWVVFGLGIRTQIFTFAGILAVFYLAKISEKNPKILILLPLLFIFWANLHGGFVLGLAVCGIVFLQRLANRKWRKAIYLAIAGFFSALSALINPYGVGVYEDAIRYTQYPLWTLIAEWVPPNLDTKILLVVVALITVASTLRYSKRRVTFALCVILFFILAMQARRSIPFFVLASVLTLSDSYIERLKLLEKNIYFQKAISLLLISGIILLALIQVPNTFSFDTNWKNYCSSGMQRYPCRAIEYIKSHPIDGENVYAPYEWGGFLEWQLPEYKFFVDGRMPAWPTPDNKSPYTTYLEIVQAQPGYQQKLLSYGTDWLLLGPGTFLDIELQSKRGEYWKEIYRDEAAVIYVKK</sequence>
<protein>
    <recommendedName>
        <fullName evidence="4">Glycosyltransferase RgtA/B/C/D-like domain-containing protein</fullName>
    </recommendedName>
</protein>
<dbReference type="AlphaFoldDB" id="A0A1G1VC93"/>
<name>A0A1G1VC93_9BACT</name>
<evidence type="ECO:0000313" key="2">
    <source>
        <dbReference type="EMBL" id="OGY12852.1"/>
    </source>
</evidence>
<keyword evidence="1" id="KW-0812">Transmembrane</keyword>
<dbReference type="Proteomes" id="UP000178659">
    <property type="component" value="Unassembled WGS sequence"/>
</dbReference>
<feature type="transmembrane region" description="Helical" evidence="1">
    <location>
        <begin position="110"/>
        <end position="143"/>
    </location>
</feature>
<comment type="caution">
    <text evidence="2">The sequence shown here is derived from an EMBL/GenBank/DDBJ whole genome shotgun (WGS) entry which is preliminary data.</text>
</comment>